<keyword evidence="3" id="KW-1185">Reference proteome</keyword>
<feature type="region of interest" description="Disordered" evidence="1">
    <location>
        <begin position="545"/>
        <end position="594"/>
    </location>
</feature>
<sequence length="749" mass="82072">MGLHVVDAEYYEEMFMRSCSAGAHAGFKWVQEPAAAALAKLRPARGGRAGAAAGNQQVFNAKYHRLRIIRATSRSSSRWSTTRPRGAVSKRHASLLPLVSPAASCYSRPVADRHIRDYATAGSNKAHSSSTGSMVLYPSRLFSQGPVSYRARTAAGGHNRSSIMLLQSTSRACNTGSSSAKLSLHASTGIYSVPQAAPPPGTRIFHTSVVLNAAADHRQSNCFETRKATATASSTTTAASNLRDLFSREKTFKKKQMGSSRLPQINEQKKRQGSRESLLEEDEKDQELLVPEYVMQPPSCTRDLQAYRSTSTSIRRSSSSTSASELHSHHLRAARSMTRSGILQSLDDAHGTRHGIFAVQESAQLGRVREKPKCHIAAGLQYNQMSINAMALFCSTDEDDDDNNNMLAHGHTSSRGPSELAWHQPEELEQENNTNPKLLLHPVDVQEEARNIRAAAAHDEVDDQPRKPCSRGRGAHDQRWSFNSSSSSSSWNLRLLAKEFMASVSSAAGRSRDRNIEKQQQLGTAIKSDRAGSWSRCLPGAGLQPGSWTSKKTGFPSPICRSSGRPSEIDRRSYETADSDEAPLQGASGDHHHESLKWSNLREHSSGCAASHWSAAEEWVQSRTRSLYYVKEMQLADHGSQITLSSNSSRGAFLCSGNSAYGGSRTGRFRVDLETGGPRLECKPEYMKPSSPPPPPLPPADDAVTTTQQLRMMKTNSRRRCRPFFYKRFLMLSACSSTASCVKSTGTEI</sequence>
<organism evidence="2 3">
    <name type="scientific">Sphagnum troendelagicum</name>
    <dbReference type="NCBI Taxonomy" id="128251"/>
    <lineage>
        <taxon>Eukaryota</taxon>
        <taxon>Viridiplantae</taxon>
        <taxon>Streptophyta</taxon>
        <taxon>Embryophyta</taxon>
        <taxon>Bryophyta</taxon>
        <taxon>Sphagnophytina</taxon>
        <taxon>Sphagnopsida</taxon>
        <taxon>Sphagnales</taxon>
        <taxon>Sphagnaceae</taxon>
        <taxon>Sphagnum</taxon>
    </lineage>
</organism>
<dbReference type="Proteomes" id="UP001497512">
    <property type="component" value="Chromosome 8"/>
</dbReference>
<evidence type="ECO:0008006" key="4">
    <source>
        <dbReference type="Google" id="ProtNLM"/>
    </source>
</evidence>
<proteinExistence type="predicted"/>
<feature type="region of interest" description="Disordered" evidence="1">
    <location>
        <begin position="505"/>
        <end position="529"/>
    </location>
</feature>
<feature type="compositionally biased region" description="Basic and acidic residues" evidence="1">
    <location>
        <begin position="455"/>
        <end position="466"/>
    </location>
</feature>
<feature type="region of interest" description="Disordered" evidence="1">
    <location>
        <begin position="251"/>
        <end position="288"/>
    </location>
</feature>
<accession>A0ABP0UYD9</accession>
<evidence type="ECO:0000313" key="3">
    <source>
        <dbReference type="Proteomes" id="UP001497512"/>
    </source>
</evidence>
<feature type="compositionally biased region" description="Polar residues" evidence="1">
    <location>
        <begin position="257"/>
        <end position="266"/>
    </location>
</feature>
<name>A0ABP0UYD9_9BRYO</name>
<feature type="compositionally biased region" description="Pro residues" evidence="1">
    <location>
        <begin position="690"/>
        <end position="699"/>
    </location>
</feature>
<evidence type="ECO:0000256" key="1">
    <source>
        <dbReference type="SAM" id="MobiDB-lite"/>
    </source>
</evidence>
<evidence type="ECO:0000313" key="2">
    <source>
        <dbReference type="EMBL" id="CAK9233528.1"/>
    </source>
</evidence>
<reference evidence="2" key="1">
    <citation type="submission" date="2024-02" db="EMBL/GenBank/DDBJ databases">
        <authorList>
            <consortium name="ELIXIR-Norway"/>
            <consortium name="Elixir Norway"/>
        </authorList>
    </citation>
    <scope>NUCLEOTIDE SEQUENCE</scope>
</reference>
<feature type="region of interest" description="Disordered" evidence="1">
    <location>
        <begin position="455"/>
        <end position="488"/>
    </location>
</feature>
<gene>
    <name evidence="2" type="ORF">CSSPTR1EN2_LOCUS21531</name>
</gene>
<protein>
    <recommendedName>
        <fullName evidence="4">Ig-like domain-containing protein</fullName>
    </recommendedName>
</protein>
<feature type="compositionally biased region" description="Basic and acidic residues" evidence="1">
    <location>
        <begin position="267"/>
        <end position="278"/>
    </location>
</feature>
<dbReference type="EMBL" id="OZ019900">
    <property type="protein sequence ID" value="CAK9233528.1"/>
    <property type="molecule type" value="Genomic_DNA"/>
</dbReference>
<feature type="region of interest" description="Disordered" evidence="1">
    <location>
        <begin position="684"/>
        <end position="703"/>
    </location>
</feature>